<accession>A0A0A9A755</accession>
<evidence type="ECO:0000313" key="1">
    <source>
        <dbReference type="EMBL" id="JAD44830.1"/>
    </source>
</evidence>
<sequence>MVCSVKHGSHVSYLTSLDLTVSEVEPYSYVNFSFHASINTHKF</sequence>
<organism evidence="1">
    <name type="scientific">Arundo donax</name>
    <name type="common">Giant reed</name>
    <name type="synonym">Donax arundinaceus</name>
    <dbReference type="NCBI Taxonomy" id="35708"/>
    <lineage>
        <taxon>Eukaryota</taxon>
        <taxon>Viridiplantae</taxon>
        <taxon>Streptophyta</taxon>
        <taxon>Embryophyta</taxon>
        <taxon>Tracheophyta</taxon>
        <taxon>Spermatophyta</taxon>
        <taxon>Magnoliopsida</taxon>
        <taxon>Liliopsida</taxon>
        <taxon>Poales</taxon>
        <taxon>Poaceae</taxon>
        <taxon>PACMAD clade</taxon>
        <taxon>Arundinoideae</taxon>
        <taxon>Arundineae</taxon>
        <taxon>Arundo</taxon>
    </lineage>
</organism>
<reference evidence="1" key="2">
    <citation type="journal article" date="2015" name="Data Brief">
        <title>Shoot transcriptome of the giant reed, Arundo donax.</title>
        <authorList>
            <person name="Barrero R.A."/>
            <person name="Guerrero F.D."/>
            <person name="Moolhuijzen P."/>
            <person name="Goolsby J.A."/>
            <person name="Tidwell J."/>
            <person name="Bellgard S.E."/>
            <person name="Bellgard M.I."/>
        </authorList>
    </citation>
    <scope>NUCLEOTIDE SEQUENCE</scope>
    <source>
        <tissue evidence="1">Shoot tissue taken approximately 20 cm above the soil surface</tissue>
    </source>
</reference>
<proteinExistence type="predicted"/>
<reference evidence="1" key="1">
    <citation type="submission" date="2014-09" db="EMBL/GenBank/DDBJ databases">
        <authorList>
            <person name="Magalhaes I.L.F."/>
            <person name="Oliveira U."/>
            <person name="Santos F.R."/>
            <person name="Vidigal T.H.D.A."/>
            <person name="Brescovit A.D."/>
            <person name="Santos A.J."/>
        </authorList>
    </citation>
    <scope>NUCLEOTIDE SEQUENCE</scope>
    <source>
        <tissue evidence="1">Shoot tissue taken approximately 20 cm above the soil surface</tissue>
    </source>
</reference>
<dbReference type="AlphaFoldDB" id="A0A0A9A755"/>
<dbReference type="EMBL" id="GBRH01253065">
    <property type="protein sequence ID" value="JAD44830.1"/>
    <property type="molecule type" value="Transcribed_RNA"/>
</dbReference>
<name>A0A0A9A755_ARUDO</name>
<protein>
    <submittedName>
        <fullName evidence="1">Uncharacterized protein</fullName>
    </submittedName>
</protein>